<evidence type="ECO:0008006" key="8">
    <source>
        <dbReference type="Google" id="ProtNLM"/>
    </source>
</evidence>
<evidence type="ECO:0000313" key="6">
    <source>
        <dbReference type="EMBL" id="RKU47266.1"/>
    </source>
</evidence>
<dbReference type="Gene3D" id="2.130.10.10">
    <property type="entry name" value="YVTN repeat-like/Quinoprotein amine dehydrogenase"/>
    <property type="match status" value="3"/>
</dbReference>
<evidence type="ECO:0000256" key="2">
    <source>
        <dbReference type="ARBA" id="ARBA00023242"/>
    </source>
</evidence>
<dbReference type="AlphaFoldDB" id="A0A420YHL4"/>
<name>A0A420YHL4_9PEZI</name>
<dbReference type="Proteomes" id="UP000275385">
    <property type="component" value="Unassembled WGS sequence"/>
</dbReference>
<keyword evidence="7" id="KW-1185">Reference proteome</keyword>
<dbReference type="Pfam" id="PF23726">
    <property type="entry name" value="Beta-prop_RSE1_2nd"/>
    <property type="match status" value="1"/>
</dbReference>
<dbReference type="STRING" id="177199.A0A420YHL4"/>
<dbReference type="InterPro" id="IPR058543">
    <property type="entry name" value="Beta-prop_RSE1/DDB1/CPSF1_2nd"/>
</dbReference>
<dbReference type="OrthoDB" id="433457at2759"/>
<evidence type="ECO:0000259" key="4">
    <source>
        <dbReference type="Pfam" id="PF10433"/>
    </source>
</evidence>
<proteinExistence type="predicted"/>
<sequence>MAYVAPIHRPTSVRHALQLQLLPGEEESLVLARANRLEVWRLTEEGTLTMIHSLVVYGAISMIQKIRPKDFQTDLLFVGTEKQRYFTLEWNPTTKRLEEVQVLHDMGEKHMRDSQSQDKCLVDPSGRYLCLHLWEGVFSIFRLPNRKSTVANNTRSLLLMDQVRLSELFIKASTFLYTETGHPKVAFLYQADTETQSAKIATYRLTSDDRDIQASGFNAVKDRDLSVDYSDPGANLLIPVRKVEEEQKRHHVRNPTHAKAHLGGFIIVGETRMQYVDDLTKATVEMALPEATIFVAWAEYDASHYFLADDYGNMHWLTLVCDGVVVQSMTVDNLGTTSRASNLVYLGNDLLFVASHYGDSQLFQLGDLQAENPLLLIQNLQSIAPIVDFAVMDMGNREGEGNGKAGNPYSSGQARIVTGSGVYNDGSLRSVRSGVGLDDVGILADLEDVRGLYGLRSYGSGFVDTLVISFITETRVFKFDSDGGVEEVDSFNKFVFDRQTLLAANLADGRLLQVTTGGVVLVDPEGGTIVSQWKPDAGKMVTNASCNDNWLILAVDGKSLTTFELHSLSQSRQMEVANNDQVACVHAQPGSNDVGVVGFWAGTVSIVNLPTLEPTHHASLRKSEEEASIPRDLALVQVLPAHLSGPTLFVAMEDGNVISYKMTDADSGLTGRKTVVLGTRQASFHLLPQPTGLYNILAASEHASLIHASEGRIVYSAVTAQDAVCVCPFDTEAYPGCIALATGSQVKIAQIDEERRTHVTSLPMGEIVRRLAYSPGQQLFGLGCIKRSVIRGEEIIKSSFKLVDEVVFGRLGKEYELIAPDGNPEIIEAVTRAELPDAYGNLAERFIIGTSYLANDGPTPFVNNYQGRILVLGVDSDRNPYLIMSRELKGACRGIEVMGHDKIVTALTKTVIVSQYRESSNTSADLHRLASYRPATNPVAMSVEGNIIAVGDLMKSTTLVEYIPGENGESPQLVQRARHPQATWVTAVSHIEGHSWLEADANGNLTVLSRNLKAVTEDQRQRLQMTSEMNLGEMVNQIRKISVESIPGAVMVPKAFLVTVEGGVYMFGTVAAQWQDLLMRFQASLASTIISPGGIDFDSYRAFDNPERTGAGSHRFIDGELLERFLDLDEPTQEKVCSGLGPTVETMRSMVEELKRMH</sequence>
<comment type="subcellular location">
    <subcellularLocation>
        <location evidence="1">Nucleus</location>
    </subcellularLocation>
</comment>
<evidence type="ECO:0000313" key="7">
    <source>
        <dbReference type="Proteomes" id="UP000275385"/>
    </source>
</evidence>
<dbReference type="InterPro" id="IPR050358">
    <property type="entry name" value="RSE1/DDB1/CFT1"/>
</dbReference>
<feature type="domain" description="RSE1/DDB1/CPSF1 first beta-propeller" evidence="4">
    <location>
        <begin position="12"/>
        <end position="380"/>
    </location>
</feature>
<feature type="domain" description="RSE1/DDB1/CPSF1 C-terminal" evidence="3">
    <location>
        <begin position="797"/>
        <end position="1127"/>
    </location>
</feature>
<comment type="caution">
    <text evidence="6">The sequence shown here is derived from an EMBL/GenBank/DDBJ whole genome shotgun (WGS) entry which is preliminary data.</text>
</comment>
<dbReference type="Pfam" id="PF10433">
    <property type="entry name" value="Beta-prop_RSE1_1st"/>
    <property type="match status" value="1"/>
</dbReference>
<organism evidence="6 7">
    <name type="scientific">Coniochaeta pulveracea</name>
    <dbReference type="NCBI Taxonomy" id="177199"/>
    <lineage>
        <taxon>Eukaryota</taxon>
        <taxon>Fungi</taxon>
        <taxon>Dikarya</taxon>
        <taxon>Ascomycota</taxon>
        <taxon>Pezizomycotina</taxon>
        <taxon>Sordariomycetes</taxon>
        <taxon>Sordariomycetidae</taxon>
        <taxon>Coniochaetales</taxon>
        <taxon>Coniochaetaceae</taxon>
        <taxon>Coniochaeta</taxon>
    </lineage>
</organism>
<keyword evidence="2" id="KW-0539">Nucleus</keyword>
<evidence type="ECO:0000259" key="5">
    <source>
        <dbReference type="Pfam" id="PF23726"/>
    </source>
</evidence>
<dbReference type="Gene3D" id="1.10.150.910">
    <property type="match status" value="1"/>
</dbReference>
<accession>A0A420YHL4</accession>
<feature type="domain" description="RSE1/DDB1/CPSF1 second beta-propeller" evidence="5">
    <location>
        <begin position="445"/>
        <end position="751"/>
    </location>
</feature>
<reference evidence="6 7" key="1">
    <citation type="submission" date="2018-08" db="EMBL/GenBank/DDBJ databases">
        <title>Draft genome of the lignicolous fungus Coniochaeta pulveracea.</title>
        <authorList>
            <person name="Borstlap C.J."/>
            <person name="De Witt R.N."/>
            <person name="Botha A."/>
            <person name="Volschenk H."/>
        </authorList>
    </citation>
    <scope>NUCLEOTIDE SEQUENCE [LARGE SCALE GENOMIC DNA]</scope>
    <source>
        <strain evidence="6 7">CAB683</strain>
    </source>
</reference>
<dbReference type="InterPro" id="IPR015943">
    <property type="entry name" value="WD40/YVTN_repeat-like_dom_sf"/>
</dbReference>
<dbReference type="GO" id="GO:0003676">
    <property type="term" value="F:nucleic acid binding"/>
    <property type="evidence" value="ECO:0007669"/>
    <property type="project" value="InterPro"/>
</dbReference>
<protein>
    <recommendedName>
        <fullName evidence="8">DNA damage-binding protein 1</fullName>
    </recommendedName>
</protein>
<dbReference type="Pfam" id="PF03178">
    <property type="entry name" value="CPSF_A"/>
    <property type="match status" value="1"/>
</dbReference>
<dbReference type="InterPro" id="IPR011044">
    <property type="entry name" value="Quino_amine_DH_bsu"/>
</dbReference>
<dbReference type="InterPro" id="IPR004871">
    <property type="entry name" value="RSE1/DDB1/CPSF1_C"/>
</dbReference>
<dbReference type="SUPFAM" id="SSF50969">
    <property type="entry name" value="YVTN repeat-like/Quinoprotein amine dehydrogenase"/>
    <property type="match status" value="1"/>
</dbReference>
<dbReference type="PANTHER" id="PTHR10644">
    <property type="entry name" value="DNA REPAIR/RNA PROCESSING CPSF FAMILY"/>
    <property type="match status" value="1"/>
</dbReference>
<evidence type="ECO:0000259" key="3">
    <source>
        <dbReference type="Pfam" id="PF03178"/>
    </source>
</evidence>
<dbReference type="GO" id="GO:0005634">
    <property type="term" value="C:nucleus"/>
    <property type="evidence" value="ECO:0007669"/>
    <property type="project" value="UniProtKB-SubCell"/>
</dbReference>
<dbReference type="InterPro" id="IPR018846">
    <property type="entry name" value="Beta-prop_RSE1/DDB1/CPSF1_1st"/>
</dbReference>
<dbReference type="EMBL" id="QVQW01000010">
    <property type="protein sequence ID" value="RKU47266.1"/>
    <property type="molecule type" value="Genomic_DNA"/>
</dbReference>
<evidence type="ECO:0000256" key="1">
    <source>
        <dbReference type="ARBA" id="ARBA00004123"/>
    </source>
</evidence>
<gene>
    <name evidence="6" type="ORF">DL546_009007</name>
</gene>